<feature type="compositionally biased region" description="Basic and acidic residues" evidence="1">
    <location>
        <begin position="426"/>
        <end position="445"/>
    </location>
</feature>
<dbReference type="RefSeq" id="XP_024737503.1">
    <property type="nucleotide sequence ID" value="XM_024872395.1"/>
</dbReference>
<feature type="region of interest" description="Disordered" evidence="1">
    <location>
        <begin position="404"/>
        <end position="445"/>
    </location>
</feature>
<feature type="region of interest" description="Disordered" evidence="1">
    <location>
        <begin position="291"/>
        <end position="328"/>
    </location>
</feature>
<accession>A0A2J6TC48</accession>
<proteinExistence type="predicted"/>
<sequence>MATRSTLGSTAFPGDALDRTRTMDSKFGTQKDQQRKSRLATRISSPHTRITIRKLHIGNRRKTLAKRRQQIEHWMSVLQSAQQHRCLEPAMQTTNNDDSSLSDVDIGLDDLGSIPASPGRPHSPALEDLFQPITEEDFFTNLDVNPRPCKRVKRATNNDKDSLSDVDVGLGDLESIPGSSNQPLSPQSEEEIFPITEEDFFANFDPDSTIGVSFTTRNLETLQQHLTQPLEARDGPTTEEDIFAAFDAHLGIELNTPSNASTQTTSEEDSLSDVDVDLDDLESIPEGFVIPMLNEDGTPISDDPGSDAASNTSANGPHQPATPTPQDDIRNLIIAVQGDDTDLRMEDTFFPTTSNRPTLANITVTSPYRNENGGRVIGGTTAHHRRSIATIRAQIAEFQERMRQGDHTARLRPRRHANQENAPPAGREEGTTEEQRRERAWREERDSMIFGWDDGQEGRMQDTERREHRRVQRNMRVERGNAYQESWTRHMR</sequence>
<keyword evidence="3" id="KW-1185">Reference proteome</keyword>
<dbReference type="AlphaFoldDB" id="A0A2J6TC48"/>
<reference evidence="2 3" key="1">
    <citation type="submission" date="2016-04" db="EMBL/GenBank/DDBJ databases">
        <title>A degradative enzymes factory behind the ericoid mycorrhizal symbiosis.</title>
        <authorList>
            <consortium name="DOE Joint Genome Institute"/>
            <person name="Martino E."/>
            <person name="Morin E."/>
            <person name="Grelet G."/>
            <person name="Kuo A."/>
            <person name="Kohler A."/>
            <person name="Daghino S."/>
            <person name="Barry K."/>
            <person name="Choi C."/>
            <person name="Cichocki N."/>
            <person name="Clum A."/>
            <person name="Copeland A."/>
            <person name="Hainaut M."/>
            <person name="Haridas S."/>
            <person name="Labutti K."/>
            <person name="Lindquist E."/>
            <person name="Lipzen A."/>
            <person name="Khouja H.-R."/>
            <person name="Murat C."/>
            <person name="Ohm R."/>
            <person name="Olson A."/>
            <person name="Spatafora J."/>
            <person name="Veneault-Fourrey C."/>
            <person name="Henrissat B."/>
            <person name="Grigoriev I."/>
            <person name="Martin F."/>
            <person name="Perotto S."/>
        </authorList>
    </citation>
    <scope>NUCLEOTIDE SEQUENCE [LARGE SCALE GENOMIC DNA]</scope>
    <source>
        <strain evidence="2 3">E</strain>
    </source>
</reference>
<organism evidence="2 3">
    <name type="scientific">Hyaloscypha bicolor E</name>
    <dbReference type="NCBI Taxonomy" id="1095630"/>
    <lineage>
        <taxon>Eukaryota</taxon>
        <taxon>Fungi</taxon>
        <taxon>Dikarya</taxon>
        <taxon>Ascomycota</taxon>
        <taxon>Pezizomycotina</taxon>
        <taxon>Leotiomycetes</taxon>
        <taxon>Helotiales</taxon>
        <taxon>Hyaloscyphaceae</taxon>
        <taxon>Hyaloscypha</taxon>
        <taxon>Hyaloscypha bicolor</taxon>
    </lineage>
</organism>
<name>A0A2J6TC48_9HELO</name>
<feature type="compositionally biased region" description="Polar residues" evidence="1">
    <location>
        <begin position="177"/>
        <end position="187"/>
    </location>
</feature>
<evidence type="ECO:0000313" key="3">
    <source>
        <dbReference type="Proteomes" id="UP000235371"/>
    </source>
</evidence>
<dbReference type="Proteomes" id="UP000235371">
    <property type="component" value="Unassembled WGS sequence"/>
</dbReference>
<evidence type="ECO:0000313" key="2">
    <source>
        <dbReference type="EMBL" id="PMD60599.1"/>
    </source>
</evidence>
<gene>
    <name evidence="2" type="ORF">K444DRAFT_386551</name>
</gene>
<protein>
    <submittedName>
        <fullName evidence="2">Uncharacterized protein</fullName>
    </submittedName>
</protein>
<dbReference type="GeneID" id="36580476"/>
<evidence type="ECO:0000256" key="1">
    <source>
        <dbReference type="SAM" id="MobiDB-lite"/>
    </source>
</evidence>
<feature type="region of interest" description="Disordered" evidence="1">
    <location>
        <begin position="107"/>
        <end position="126"/>
    </location>
</feature>
<dbReference type="OrthoDB" id="3564770at2759"/>
<feature type="region of interest" description="Disordered" evidence="1">
    <location>
        <begin position="1"/>
        <end position="41"/>
    </location>
</feature>
<dbReference type="EMBL" id="KZ613788">
    <property type="protein sequence ID" value="PMD60599.1"/>
    <property type="molecule type" value="Genomic_DNA"/>
</dbReference>
<feature type="region of interest" description="Disordered" evidence="1">
    <location>
        <begin position="152"/>
        <end position="188"/>
    </location>
</feature>
<dbReference type="InParanoid" id="A0A2J6TC48"/>